<gene>
    <name evidence="2" type="ORF">DYBT9623_04609</name>
</gene>
<dbReference type="Proteomes" id="UP000679725">
    <property type="component" value="Unassembled WGS sequence"/>
</dbReference>
<dbReference type="EMBL" id="CAJRAU010000008">
    <property type="protein sequence ID" value="CAG5073103.1"/>
    <property type="molecule type" value="Genomic_DNA"/>
</dbReference>
<reference evidence="2 3" key="1">
    <citation type="submission" date="2021-04" db="EMBL/GenBank/DDBJ databases">
        <authorList>
            <person name="Rodrigo-Torres L."/>
            <person name="Arahal R. D."/>
            <person name="Lucena T."/>
        </authorList>
    </citation>
    <scope>NUCLEOTIDE SEQUENCE [LARGE SCALE GENOMIC DNA]</scope>
    <source>
        <strain evidence="2 3">CECT 9623</strain>
    </source>
</reference>
<sequence>MKVLSFILSLLLFQSVYAQDSLEVVYTQEQQDTLAKQRFIDRYENVFMTKVPTRHMFKFGLTFSPNYLFAVENSQTQSTSYHVGYEYKAFPSFSVGTEVTAGGGWGSQTDFSGTLVANVYGRWYYDMKRRIKEGVNVNNFTGNYLAIVAEKSWGIAESNYQLSRFGTEFGLQRRFLNNGRIEFAIGAFYQLYQKGYYPALLSYEQGKKSDFAIVSRTSMGLAFGDWRRNRNAAICDVLRCDESLSQQWKLLWPKIYLSSRFAQATAGLAYERKLGNLPLSVNAQINADYMRIVSSLRTGTEARRASNDIQIWPSLQLRYYLDTKEKLRRGTGGNNLSGVYLGPHSDFVYYNSETIFSVGRPKRHLGAGAALGYQQTLFGKAYLDFALSSSYNFLKPGPYEKHWLSAIRLGFGLTL</sequence>
<accession>A0ABM8UWB3</accession>
<proteinExistence type="predicted"/>
<name>A0ABM8UWB3_9BACT</name>
<evidence type="ECO:0000256" key="1">
    <source>
        <dbReference type="SAM" id="SignalP"/>
    </source>
</evidence>
<comment type="caution">
    <text evidence="2">The sequence shown here is derived from an EMBL/GenBank/DDBJ whole genome shotgun (WGS) entry which is preliminary data.</text>
</comment>
<evidence type="ECO:0000313" key="2">
    <source>
        <dbReference type="EMBL" id="CAG5073103.1"/>
    </source>
</evidence>
<feature type="signal peptide" evidence="1">
    <location>
        <begin position="1"/>
        <end position="18"/>
    </location>
</feature>
<feature type="chain" id="PRO_5046490209" evidence="1">
    <location>
        <begin position="19"/>
        <end position="415"/>
    </location>
</feature>
<evidence type="ECO:0000313" key="3">
    <source>
        <dbReference type="Proteomes" id="UP000679725"/>
    </source>
</evidence>
<keyword evidence="1" id="KW-0732">Signal</keyword>
<dbReference type="RefSeq" id="WP_215235882.1">
    <property type="nucleotide sequence ID" value="NZ_CAJRAU010000008.1"/>
</dbReference>
<keyword evidence="3" id="KW-1185">Reference proteome</keyword>
<organism evidence="2 3">
    <name type="scientific">Dyadobacter linearis</name>
    <dbReference type="NCBI Taxonomy" id="2823330"/>
    <lineage>
        <taxon>Bacteria</taxon>
        <taxon>Pseudomonadati</taxon>
        <taxon>Bacteroidota</taxon>
        <taxon>Cytophagia</taxon>
        <taxon>Cytophagales</taxon>
        <taxon>Spirosomataceae</taxon>
        <taxon>Dyadobacter</taxon>
    </lineage>
</organism>
<protein>
    <submittedName>
        <fullName evidence="2">Uncharacterized protein</fullName>
    </submittedName>
</protein>